<reference evidence="1 2" key="1">
    <citation type="submission" date="2024-09" db="EMBL/GenBank/DDBJ databases">
        <authorList>
            <person name="Sun Q."/>
            <person name="Mori K."/>
        </authorList>
    </citation>
    <scope>NUCLEOTIDE SEQUENCE [LARGE SCALE GENOMIC DNA]</scope>
    <source>
        <strain evidence="1 2">JCM 3324</strain>
    </source>
</reference>
<accession>A0ABV5NGA6</accession>
<evidence type="ECO:0000313" key="1">
    <source>
        <dbReference type="EMBL" id="MFB9469328.1"/>
    </source>
</evidence>
<evidence type="ECO:0000313" key="2">
    <source>
        <dbReference type="Proteomes" id="UP001589568"/>
    </source>
</evidence>
<gene>
    <name evidence="1" type="ORF">ACFFR3_07405</name>
</gene>
<sequence>MMIELDVHVDGARTLHVYDTAQATASGCRSCGAGVGRGVRRR</sequence>
<proteinExistence type="predicted"/>
<keyword evidence="2" id="KW-1185">Reference proteome</keyword>
<comment type="caution">
    <text evidence="1">The sequence shown here is derived from an EMBL/GenBank/DDBJ whole genome shotgun (WGS) entry which is preliminary data.</text>
</comment>
<dbReference type="RefSeq" id="WP_379482810.1">
    <property type="nucleotide sequence ID" value="NZ_JBHMCF010000008.1"/>
</dbReference>
<name>A0ABV5NGA6_9ACTN</name>
<protein>
    <submittedName>
        <fullName evidence="1">Uncharacterized protein</fullName>
    </submittedName>
</protein>
<organism evidence="1 2">
    <name type="scientific">Nonomuraea salmonea</name>
    <dbReference type="NCBI Taxonomy" id="46181"/>
    <lineage>
        <taxon>Bacteria</taxon>
        <taxon>Bacillati</taxon>
        <taxon>Actinomycetota</taxon>
        <taxon>Actinomycetes</taxon>
        <taxon>Streptosporangiales</taxon>
        <taxon>Streptosporangiaceae</taxon>
        <taxon>Nonomuraea</taxon>
    </lineage>
</organism>
<dbReference type="EMBL" id="JBHMCF010000008">
    <property type="protein sequence ID" value="MFB9469328.1"/>
    <property type="molecule type" value="Genomic_DNA"/>
</dbReference>
<dbReference type="Proteomes" id="UP001589568">
    <property type="component" value="Unassembled WGS sequence"/>
</dbReference>